<keyword evidence="2" id="KW-0820">tRNA-binding</keyword>
<dbReference type="PANTHER" id="PTHR10472">
    <property type="entry name" value="D-TYROSYL-TRNA TYR DEACYLASE"/>
    <property type="match status" value="1"/>
</dbReference>
<dbReference type="GO" id="GO:0043908">
    <property type="term" value="F:Ser(Gly)-tRNA(Ala) hydrolase activity"/>
    <property type="evidence" value="ECO:0007669"/>
    <property type="project" value="UniProtKB-UniRule"/>
</dbReference>
<comment type="function">
    <text evidence="2">An aminoacyl-tRNA editing enzyme that deacylates mischarged D-aminoacyl-tRNAs. Also deacylates mischarged glycyl-tRNA(Ala), protecting cells against glycine mischarging by AlaRS. Acts via tRNA-based rather than protein-based catalysis; rejects L-amino acids rather than detecting D-amino acids in the active site. By recycling D-aminoacyl-tRNA to D-amino acids and free tRNA molecules, this enzyme counteracts the toxicity associated with the formation of D-aminoacyl-tRNA entities in vivo and helps enforce protein L-homochirality.</text>
</comment>
<name>A0A318U431_9RHOB</name>
<keyword evidence="4" id="KW-1185">Reference proteome</keyword>
<feature type="short sequence motif" description="Gly-cisPro motif, important for rejection of L-amino acids" evidence="2">
    <location>
        <begin position="137"/>
        <end position="138"/>
    </location>
</feature>
<dbReference type="Pfam" id="PF02580">
    <property type="entry name" value="Tyr_Deacylase"/>
    <property type="match status" value="1"/>
</dbReference>
<dbReference type="EC" id="3.1.1.-" evidence="2"/>
<dbReference type="EMBL" id="QJTK01000005">
    <property type="protein sequence ID" value="PYF10319.1"/>
    <property type="molecule type" value="Genomic_DNA"/>
</dbReference>
<comment type="subunit">
    <text evidence="2">Homodimer.</text>
</comment>
<evidence type="ECO:0000313" key="3">
    <source>
        <dbReference type="EMBL" id="PYF10319.1"/>
    </source>
</evidence>
<gene>
    <name evidence="2" type="primary">dtd</name>
    <name evidence="3" type="ORF">C8J30_105128</name>
</gene>
<comment type="domain">
    <text evidence="2">A Gly-cisPro motif from one monomer fits into the active site of the other monomer to allow specific chiral rejection of L-amino acids.</text>
</comment>
<sequence>MRALIQRVRRAKVEVDDRVTGEIEQGLLILVCAMQGDTETEAEKLAGRIAKLRIFKDEAGKMNRSVTDIGGACLVVSQFTLAADTSRGNRPGFSTAAPPEEGNRLYLKFSNLLRDLGLPVANGEFGADMAVSLLNDGPVTIWMDTADRA</sequence>
<dbReference type="GO" id="GO:0019478">
    <property type="term" value="P:D-amino acid catabolic process"/>
    <property type="evidence" value="ECO:0007669"/>
    <property type="project" value="UniProtKB-UniRule"/>
</dbReference>
<dbReference type="InterPro" id="IPR003732">
    <property type="entry name" value="Daa-tRNA_deacyls_DTD"/>
</dbReference>
<dbReference type="InterPro" id="IPR023509">
    <property type="entry name" value="DTD-like_sf"/>
</dbReference>
<keyword evidence="2" id="KW-0378">Hydrolase</keyword>
<dbReference type="GO" id="GO:0051500">
    <property type="term" value="F:D-tyrosyl-tRNA(Tyr) deacylase activity"/>
    <property type="evidence" value="ECO:0007669"/>
    <property type="project" value="TreeGrafter"/>
</dbReference>
<dbReference type="NCBIfam" id="TIGR00256">
    <property type="entry name" value="D-aminoacyl-tRNA deacylase"/>
    <property type="match status" value="1"/>
</dbReference>
<dbReference type="RefSeq" id="WP_110805494.1">
    <property type="nucleotide sequence ID" value="NZ_QJTK01000005.1"/>
</dbReference>
<dbReference type="FunFam" id="3.50.80.10:FF:000001">
    <property type="entry name" value="D-aminoacyl-tRNA deacylase"/>
    <property type="match status" value="1"/>
</dbReference>
<comment type="catalytic activity">
    <reaction evidence="2">
        <text>a D-aminoacyl-tRNA + H2O = a tRNA + a D-alpha-amino acid + H(+)</text>
        <dbReference type="Rhea" id="RHEA:13953"/>
        <dbReference type="Rhea" id="RHEA-COMP:10123"/>
        <dbReference type="Rhea" id="RHEA-COMP:10124"/>
        <dbReference type="ChEBI" id="CHEBI:15377"/>
        <dbReference type="ChEBI" id="CHEBI:15378"/>
        <dbReference type="ChEBI" id="CHEBI:59871"/>
        <dbReference type="ChEBI" id="CHEBI:78442"/>
        <dbReference type="ChEBI" id="CHEBI:79333"/>
        <dbReference type="EC" id="3.1.1.96"/>
    </reaction>
</comment>
<dbReference type="Gene3D" id="3.50.80.10">
    <property type="entry name" value="D-tyrosyl-tRNA(Tyr) deacylase"/>
    <property type="match status" value="1"/>
</dbReference>
<organism evidence="3 4">
    <name type="scientific">Rhodobacter viridis</name>
    <dbReference type="NCBI Taxonomy" id="1054202"/>
    <lineage>
        <taxon>Bacteria</taxon>
        <taxon>Pseudomonadati</taxon>
        <taxon>Pseudomonadota</taxon>
        <taxon>Alphaproteobacteria</taxon>
        <taxon>Rhodobacterales</taxon>
        <taxon>Rhodobacter group</taxon>
        <taxon>Rhodobacter</taxon>
    </lineage>
</organism>
<dbReference type="Proteomes" id="UP000247727">
    <property type="component" value="Unassembled WGS sequence"/>
</dbReference>
<dbReference type="GO" id="GO:0005737">
    <property type="term" value="C:cytoplasm"/>
    <property type="evidence" value="ECO:0007669"/>
    <property type="project" value="UniProtKB-SubCell"/>
</dbReference>
<dbReference type="SUPFAM" id="SSF69500">
    <property type="entry name" value="DTD-like"/>
    <property type="match status" value="1"/>
</dbReference>
<dbReference type="PANTHER" id="PTHR10472:SF5">
    <property type="entry name" value="D-AMINOACYL-TRNA DEACYLASE 1"/>
    <property type="match status" value="1"/>
</dbReference>
<dbReference type="EC" id="3.1.1.96" evidence="2"/>
<comment type="catalytic activity">
    <reaction evidence="2">
        <text>glycyl-tRNA(Ala) + H2O = tRNA(Ala) + glycine + H(+)</text>
        <dbReference type="Rhea" id="RHEA:53744"/>
        <dbReference type="Rhea" id="RHEA-COMP:9657"/>
        <dbReference type="Rhea" id="RHEA-COMP:13640"/>
        <dbReference type="ChEBI" id="CHEBI:15377"/>
        <dbReference type="ChEBI" id="CHEBI:15378"/>
        <dbReference type="ChEBI" id="CHEBI:57305"/>
        <dbReference type="ChEBI" id="CHEBI:78442"/>
        <dbReference type="ChEBI" id="CHEBI:78522"/>
    </reaction>
</comment>
<dbReference type="CDD" id="cd00563">
    <property type="entry name" value="Dtyr_deacylase"/>
    <property type="match status" value="1"/>
</dbReference>
<dbReference type="HAMAP" id="MF_00518">
    <property type="entry name" value="Deacylase_Dtd"/>
    <property type="match status" value="1"/>
</dbReference>
<dbReference type="AlphaFoldDB" id="A0A318U431"/>
<dbReference type="GO" id="GO:0000049">
    <property type="term" value="F:tRNA binding"/>
    <property type="evidence" value="ECO:0007669"/>
    <property type="project" value="UniProtKB-UniRule"/>
</dbReference>
<accession>A0A318U431</accession>
<comment type="caution">
    <text evidence="3">The sequence shown here is derived from an EMBL/GenBank/DDBJ whole genome shotgun (WGS) entry which is preliminary data.</text>
</comment>
<reference evidence="3 4" key="1">
    <citation type="submission" date="2018-06" db="EMBL/GenBank/DDBJ databases">
        <title>Genomic Encyclopedia of Type Strains, Phase III (KMG-III): the genomes of soil and plant-associated and newly described type strains.</title>
        <authorList>
            <person name="Whitman W."/>
        </authorList>
    </citation>
    <scope>NUCLEOTIDE SEQUENCE [LARGE SCALE GENOMIC DNA]</scope>
    <source>
        <strain evidence="3 4">JA737</strain>
    </source>
</reference>
<evidence type="ECO:0000256" key="2">
    <source>
        <dbReference type="HAMAP-Rule" id="MF_00518"/>
    </source>
</evidence>
<protein>
    <recommendedName>
        <fullName evidence="2">D-aminoacyl-tRNA deacylase</fullName>
        <shortName evidence="2">DTD</shortName>
        <ecNumber evidence="2">3.1.1.96</ecNumber>
    </recommendedName>
    <alternativeName>
        <fullName evidence="2">Gly-tRNA(Ala) deacylase</fullName>
        <ecNumber evidence="2">3.1.1.-</ecNumber>
    </alternativeName>
</protein>
<evidence type="ECO:0000256" key="1">
    <source>
        <dbReference type="ARBA" id="ARBA00009673"/>
    </source>
</evidence>
<proteinExistence type="inferred from homology"/>
<keyword evidence="2" id="KW-0694">RNA-binding</keyword>
<keyword evidence="2" id="KW-0963">Cytoplasm</keyword>
<comment type="similarity">
    <text evidence="1 2">Belongs to the DTD family.</text>
</comment>
<evidence type="ECO:0000313" key="4">
    <source>
        <dbReference type="Proteomes" id="UP000247727"/>
    </source>
</evidence>
<comment type="subcellular location">
    <subcellularLocation>
        <location evidence="2">Cytoplasm</location>
    </subcellularLocation>
</comment>
<dbReference type="OrthoDB" id="9801395at2"/>
<dbReference type="GO" id="GO:0106026">
    <property type="term" value="F:Gly-tRNA(Ala) deacylase activity"/>
    <property type="evidence" value="ECO:0007669"/>
    <property type="project" value="UniProtKB-UniRule"/>
</dbReference>